<keyword evidence="1" id="KW-0812">Transmembrane</keyword>
<dbReference type="AlphaFoldDB" id="A0A2S9TGI4"/>
<accession>A0A2S9TGI4</accession>
<sequence length="1185" mass="139426">MGNFLLEKVLFRTKGFYTVLNSFSTLLLAQVATFIYQNKLISELDKLIESSTVWYEKIAYIIIQFFMPEGNVFIIFILVFLIIGLFWDRNNNKDSKISGKLNLEQAFHQWASQTKIKLSSDLVLDSREKEVKDFYDFFENNPLKITVYSHSKEESYAFILSTLKNNQNLVKKVQIISNQEAWDNTIQNKNHLILVYKDFIPCNIGVAIENGNYVIEAEELIDIDNTAENSIKLKKMKKTVTTFALEKMGFDHNNSWKIYNDTKGFLHAIISHPLLKPYEKNVPNWVGKYDINILSTMLFVNSWHIKNENDQKVIEELSGLQYEAFEKQLHLLKVEDKAPIRLVGNVWQVISKISLWDLISNKIPNTQIDRLKKIVINVLSEIDPSFELNPEDRWSANIYNKTLKHSGLLRESLADTLVLISVFGKNKLSYPANINSSLDYWLKELFEKNLNVESWYSYGRILPFLAEASPNSFITAIEKTLDNKNTTNIEQLFADAGDMAMGTCFHCDLLWALETVSWHKDYLARVTLILIRLCELNIKSKISNSPMNTLKDIFAGLINYSSVSYDDKVQILEQIAYKKFPDTTWKLLIGILPHSHSVSYGISKPKYQNWDVDSTKEVTRAEYYTYNENIFRILFLSVENNTLRWKDVLDNISSFSKEYCLKFLNKFTKLDKKIFSDDERLILSLELRENIHNHRKFADSPNWQISEECLEQLENAFYFIEPDNLVHKYYHLFGNGRVNLLNPVPYEKENRNSYKEEEKTIEEEREKALKNILESKDFDTLVELIKTSQMPGIIGRLIFKITGEKYKIEIFKWLDMQDGYLNICAKNYVASMKFSENILDDLNDIQKAEILLAINFDSIAFESLKKQNTSVQEYYWKNIHWYCRLEESDKKYIKWIFEQLYHYKQHMKCIDFLSHHMKKSNEDGLDFSFSDIAKVVIELDPNIENKRLDTHSISEVIELLQNLEVENEVMRLIEWKYLQLKNFNPVFLEKEIIANPKSFVELLIFMYKSQNKEDEDITLTKEQIQNRANNATELLERITLFKKYEDIHDFNYETLKNWINEAIKYAKEVDREKYAYVEIGKLLSKSPNGKDDIFPNEITRDVLEEFDNEKLGYYFWHEKKYPGGSYFTTRGADEGGEQEHQKAQEYREYAEKLRFTHPKTSSLLIQLAKDYEIDAEKEDLRNELQ</sequence>
<evidence type="ECO:0000313" key="2">
    <source>
        <dbReference type="EMBL" id="PRM97942.1"/>
    </source>
</evidence>
<evidence type="ECO:0000256" key="1">
    <source>
        <dbReference type="SAM" id="Phobius"/>
    </source>
</evidence>
<feature type="transmembrane region" description="Helical" evidence="1">
    <location>
        <begin position="15"/>
        <end position="37"/>
    </location>
</feature>
<dbReference type="Proteomes" id="UP000239151">
    <property type="component" value="Unassembled WGS sequence"/>
</dbReference>
<keyword evidence="1" id="KW-0472">Membrane</keyword>
<organism evidence="2 3">
    <name type="scientific">Aliarcobacter cryaerophilus</name>
    <dbReference type="NCBI Taxonomy" id="28198"/>
    <lineage>
        <taxon>Bacteria</taxon>
        <taxon>Pseudomonadati</taxon>
        <taxon>Campylobacterota</taxon>
        <taxon>Epsilonproteobacteria</taxon>
        <taxon>Campylobacterales</taxon>
        <taxon>Arcobacteraceae</taxon>
        <taxon>Aliarcobacter</taxon>
    </lineage>
</organism>
<proteinExistence type="predicted"/>
<gene>
    <name evidence="2" type="ORF">CJ670_04555</name>
</gene>
<feature type="transmembrane region" description="Helical" evidence="1">
    <location>
        <begin position="58"/>
        <end position="87"/>
    </location>
</feature>
<reference evidence="2 3" key="1">
    <citation type="submission" date="2017-09" db="EMBL/GenBank/DDBJ databases">
        <title>Reassesment of A. cryaerophilus.</title>
        <authorList>
            <person name="Perez-Cataluna A."/>
            <person name="Collado L."/>
            <person name="Salgado O."/>
            <person name="Lefinanco V."/>
            <person name="Figueras M.J."/>
        </authorList>
    </citation>
    <scope>NUCLEOTIDE SEQUENCE [LARGE SCALE GENOMIC DNA]</scope>
    <source>
        <strain evidence="2 3">LMG 9065</strain>
    </source>
</reference>
<evidence type="ECO:0000313" key="3">
    <source>
        <dbReference type="Proteomes" id="UP000239151"/>
    </source>
</evidence>
<dbReference type="EMBL" id="NXGI01000007">
    <property type="protein sequence ID" value="PRM97942.1"/>
    <property type="molecule type" value="Genomic_DNA"/>
</dbReference>
<comment type="caution">
    <text evidence="2">The sequence shown here is derived from an EMBL/GenBank/DDBJ whole genome shotgun (WGS) entry which is preliminary data.</text>
</comment>
<keyword evidence="1" id="KW-1133">Transmembrane helix</keyword>
<name>A0A2S9TGI4_9BACT</name>
<protein>
    <submittedName>
        <fullName evidence="2">Uncharacterized protein</fullName>
    </submittedName>
</protein>